<evidence type="ECO:0000313" key="4">
    <source>
        <dbReference type="EMBL" id="KAA5488345.1"/>
    </source>
</evidence>
<keyword evidence="3" id="KW-0346">Stress response</keyword>
<protein>
    <submittedName>
        <fullName evidence="3">Heat shock protein</fullName>
    </submittedName>
    <submittedName>
        <fullName evidence="4">META domain-containing protein</fullName>
    </submittedName>
</protein>
<feature type="chain" id="PRO_5041795185" evidence="1">
    <location>
        <begin position="23"/>
        <end position="263"/>
    </location>
</feature>
<dbReference type="Gene3D" id="2.40.128.270">
    <property type="match status" value="2"/>
</dbReference>
<dbReference type="PANTHER" id="PTHR35535">
    <property type="entry name" value="HEAT SHOCK PROTEIN HSLJ"/>
    <property type="match status" value="1"/>
</dbReference>
<evidence type="ECO:0000313" key="5">
    <source>
        <dbReference type="EMBL" id="RGY23498.1"/>
    </source>
</evidence>
<keyword evidence="1" id="KW-0732">Signal</keyword>
<dbReference type="GeneID" id="75113547"/>
<accession>A0A174I7B8</accession>
<evidence type="ECO:0000259" key="2">
    <source>
        <dbReference type="Pfam" id="PF03724"/>
    </source>
</evidence>
<dbReference type="Proteomes" id="UP000284689">
    <property type="component" value="Unassembled WGS sequence"/>
</dbReference>
<evidence type="ECO:0000313" key="6">
    <source>
        <dbReference type="EMBL" id="RHD48900.1"/>
    </source>
</evidence>
<dbReference type="InterPro" id="IPR005184">
    <property type="entry name" value="DUF306_Meta_HslJ"/>
</dbReference>
<evidence type="ECO:0000313" key="8">
    <source>
        <dbReference type="Proteomes" id="UP000284431"/>
    </source>
</evidence>
<organism evidence="3 7">
    <name type="scientific">Bacteroides caccae</name>
    <dbReference type="NCBI Taxonomy" id="47678"/>
    <lineage>
        <taxon>Bacteria</taxon>
        <taxon>Pseudomonadati</taxon>
        <taxon>Bacteroidota</taxon>
        <taxon>Bacteroidia</taxon>
        <taxon>Bacteroidales</taxon>
        <taxon>Bacteroidaceae</taxon>
        <taxon>Bacteroides</taxon>
    </lineage>
</organism>
<dbReference type="EMBL" id="CZAI01000002">
    <property type="protein sequence ID" value="CUO81976.1"/>
    <property type="molecule type" value="Genomic_DNA"/>
</dbReference>
<evidence type="ECO:0000256" key="1">
    <source>
        <dbReference type="SAM" id="SignalP"/>
    </source>
</evidence>
<dbReference type="Proteomes" id="UP000491168">
    <property type="component" value="Unassembled WGS sequence"/>
</dbReference>
<dbReference type="Pfam" id="PF03724">
    <property type="entry name" value="META"/>
    <property type="match status" value="2"/>
</dbReference>
<dbReference type="Proteomes" id="UP000284431">
    <property type="component" value="Unassembled WGS sequence"/>
</dbReference>
<reference evidence="4 10" key="3">
    <citation type="journal article" date="2019" name="Nat. Med.">
        <title>A library of human gut bacterial isolates paired with longitudinal multiomics data enables mechanistic microbiome research.</title>
        <authorList>
            <person name="Poyet M."/>
            <person name="Groussin M."/>
            <person name="Gibbons S.M."/>
            <person name="Avila-Pacheco J."/>
            <person name="Jiang X."/>
            <person name="Kearney S.M."/>
            <person name="Perrotta A.R."/>
            <person name="Berdy B."/>
            <person name="Zhao S."/>
            <person name="Lieberman T.D."/>
            <person name="Swanson P.K."/>
            <person name="Smith M."/>
            <person name="Roesemann S."/>
            <person name="Alexander J.E."/>
            <person name="Rich S.A."/>
            <person name="Livny J."/>
            <person name="Vlamakis H."/>
            <person name="Clish C."/>
            <person name="Bullock K."/>
            <person name="Deik A."/>
            <person name="Scott J."/>
            <person name="Pierce K.A."/>
            <person name="Xavier R.J."/>
            <person name="Alm E.J."/>
        </authorList>
    </citation>
    <scope>NUCLEOTIDE SEQUENCE [LARGE SCALE GENOMIC DNA]</scope>
    <source>
        <strain evidence="4 10">BIOML-A21</strain>
    </source>
</reference>
<gene>
    <name evidence="6" type="ORF">DW794_09235</name>
    <name evidence="5" type="ORF">DXA49_16465</name>
    <name evidence="3" type="ORF">ERS852494_00812</name>
    <name evidence="4" type="ORF">F2Y35_17940</name>
</gene>
<feature type="signal peptide" evidence="1">
    <location>
        <begin position="1"/>
        <end position="22"/>
    </location>
</feature>
<evidence type="ECO:0000313" key="10">
    <source>
        <dbReference type="Proteomes" id="UP000491168"/>
    </source>
</evidence>
<sequence length="263" mass="27741">MKKVFVSICVAGAALAMSSCRSVEKAVPVSSINGEWNIIEVNGSKVAPGESRTLPFIAFDTATGRVSGNSGCNRMMGTFDVNAKPGSLELGAMASTRMMCPDMTTEKNVLSALAQVKGYKKAGKGKMYLCNASNRPVVVLEKKEADVKLSVLNGEWKIKEANGEAIPSGMEKQPFIAFDVKKKSIHGNAGCNLINGGFETSTSNAKSISFPGVASTMMACPDMETEGKILKALNEVKSFDVLAGGGIGLYDANNALVIVLEKK</sequence>
<dbReference type="PROSITE" id="PS51257">
    <property type="entry name" value="PROKAR_LIPOPROTEIN"/>
    <property type="match status" value="1"/>
</dbReference>
<dbReference type="STRING" id="47678.ERS852494_00812"/>
<dbReference type="PANTHER" id="PTHR35535:SF1">
    <property type="entry name" value="HEAT SHOCK PROTEIN HSLJ"/>
    <property type="match status" value="1"/>
</dbReference>
<dbReference type="EMBL" id="VVYF01000020">
    <property type="protein sequence ID" value="KAA5488345.1"/>
    <property type="molecule type" value="Genomic_DNA"/>
</dbReference>
<proteinExistence type="predicted"/>
<dbReference type="InterPro" id="IPR038670">
    <property type="entry name" value="HslJ-like_sf"/>
</dbReference>
<dbReference type="RefSeq" id="WP_005680346.1">
    <property type="nucleotide sequence ID" value="NZ_CABMOQ010000005.1"/>
</dbReference>
<feature type="domain" description="DUF306" evidence="2">
    <location>
        <begin position="33"/>
        <end position="140"/>
    </location>
</feature>
<reference evidence="8 9" key="2">
    <citation type="submission" date="2018-08" db="EMBL/GenBank/DDBJ databases">
        <title>A genome reference for cultivated species of the human gut microbiota.</title>
        <authorList>
            <person name="Zou Y."/>
            <person name="Xue W."/>
            <person name="Luo G."/>
        </authorList>
    </citation>
    <scope>NUCLEOTIDE SEQUENCE [LARGE SCALE GENOMIC DNA]</scope>
    <source>
        <strain evidence="6 9">AM31-16AC</strain>
        <strain evidence="5 8">OF02-6LB</strain>
    </source>
</reference>
<evidence type="ECO:0000313" key="9">
    <source>
        <dbReference type="Proteomes" id="UP000284689"/>
    </source>
</evidence>
<dbReference type="AlphaFoldDB" id="A0A174I7B8"/>
<name>A0A174I7B8_9BACE</name>
<feature type="domain" description="DUF306" evidence="2">
    <location>
        <begin position="153"/>
        <end position="252"/>
    </location>
</feature>
<reference evidence="3 7" key="1">
    <citation type="submission" date="2015-09" db="EMBL/GenBank/DDBJ databases">
        <authorList>
            <consortium name="Pathogen Informatics"/>
        </authorList>
    </citation>
    <scope>NUCLEOTIDE SEQUENCE [LARGE SCALE GENOMIC DNA]</scope>
    <source>
        <strain evidence="3 7">2789STDY5834880</strain>
    </source>
</reference>
<dbReference type="InterPro" id="IPR053147">
    <property type="entry name" value="Hsp_HslJ-like"/>
</dbReference>
<dbReference type="EMBL" id="QSJD01000012">
    <property type="protein sequence ID" value="RHD48900.1"/>
    <property type="molecule type" value="Genomic_DNA"/>
</dbReference>
<dbReference type="Proteomes" id="UP000095657">
    <property type="component" value="Unassembled WGS sequence"/>
</dbReference>
<evidence type="ECO:0000313" key="3">
    <source>
        <dbReference type="EMBL" id="CUO81976.1"/>
    </source>
</evidence>
<dbReference type="EMBL" id="QSCS01000029">
    <property type="protein sequence ID" value="RGY23498.1"/>
    <property type="molecule type" value="Genomic_DNA"/>
</dbReference>
<evidence type="ECO:0000313" key="7">
    <source>
        <dbReference type="Proteomes" id="UP000095657"/>
    </source>
</evidence>